<evidence type="ECO:0000313" key="1">
    <source>
        <dbReference type="EnsemblMetazoa" id="PPA44080.1"/>
    </source>
</evidence>
<proteinExistence type="predicted"/>
<sequence>MLQLPQFRMLAAAAAWAASQESHLKSIDWDEAPSTHQSFTRFNCVSQPRVKLVMNIEEPASSFYHHIHQLDLAMTKFKLKSRTLITWAHQAPVIPTITHQASSTAGVDRRPRWTGTAAAGTDLAIRGGNGKGGRALQGAWRLQKGIVEREQLRLRMGDN</sequence>
<organism evidence="1 2">
    <name type="scientific">Pristionchus pacificus</name>
    <name type="common">Parasitic nematode worm</name>
    <dbReference type="NCBI Taxonomy" id="54126"/>
    <lineage>
        <taxon>Eukaryota</taxon>
        <taxon>Metazoa</taxon>
        <taxon>Ecdysozoa</taxon>
        <taxon>Nematoda</taxon>
        <taxon>Chromadorea</taxon>
        <taxon>Rhabditida</taxon>
        <taxon>Rhabditina</taxon>
        <taxon>Diplogasteromorpha</taxon>
        <taxon>Diplogasteroidea</taxon>
        <taxon>Neodiplogasteridae</taxon>
        <taxon>Pristionchus</taxon>
    </lineage>
</organism>
<accession>A0A8R1V4G2</accession>
<name>A0A2A6BNS0_PRIPA</name>
<protein>
    <submittedName>
        <fullName evidence="1">Uncharacterized protein</fullName>
    </submittedName>
</protein>
<evidence type="ECO:0000313" key="2">
    <source>
        <dbReference type="Proteomes" id="UP000005239"/>
    </source>
</evidence>
<dbReference type="Proteomes" id="UP000005239">
    <property type="component" value="Unassembled WGS sequence"/>
</dbReference>
<dbReference type="AlphaFoldDB" id="A0A2A6BNS0"/>
<reference evidence="2" key="1">
    <citation type="journal article" date="2008" name="Nat. Genet.">
        <title>The Pristionchus pacificus genome provides a unique perspective on nematode lifestyle and parasitism.</title>
        <authorList>
            <person name="Dieterich C."/>
            <person name="Clifton S.W."/>
            <person name="Schuster L.N."/>
            <person name="Chinwalla A."/>
            <person name="Delehaunty K."/>
            <person name="Dinkelacker I."/>
            <person name="Fulton L."/>
            <person name="Fulton R."/>
            <person name="Godfrey J."/>
            <person name="Minx P."/>
            <person name="Mitreva M."/>
            <person name="Roeseler W."/>
            <person name="Tian H."/>
            <person name="Witte H."/>
            <person name="Yang S.P."/>
            <person name="Wilson R.K."/>
            <person name="Sommer R.J."/>
        </authorList>
    </citation>
    <scope>NUCLEOTIDE SEQUENCE [LARGE SCALE GENOMIC DNA]</scope>
    <source>
        <strain evidence="2">PS312</strain>
    </source>
</reference>
<accession>A0A2A6BNS0</accession>
<reference evidence="1" key="2">
    <citation type="submission" date="2022-06" db="UniProtKB">
        <authorList>
            <consortium name="EnsemblMetazoa"/>
        </authorList>
    </citation>
    <scope>IDENTIFICATION</scope>
    <source>
        <strain evidence="1">PS312</strain>
    </source>
</reference>
<gene>
    <name evidence="1" type="primary">WBGene00282449</name>
</gene>
<keyword evidence="2" id="KW-1185">Reference proteome</keyword>
<dbReference type="EnsemblMetazoa" id="PPA44080.1">
    <property type="protein sequence ID" value="PPA44080.1"/>
    <property type="gene ID" value="WBGene00282449"/>
</dbReference>